<evidence type="ECO:0000259" key="1">
    <source>
        <dbReference type="Pfam" id="PF12728"/>
    </source>
</evidence>
<dbReference type="InterPro" id="IPR041657">
    <property type="entry name" value="HTH_17"/>
</dbReference>
<dbReference type="RefSeq" id="WP_169142145.1">
    <property type="nucleotide sequence ID" value="NZ_WTVS01000047.1"/>
</dbReference>
<keyword evidence="3" id="KW-1185">Reference proteome</keyword>
<dbReference type="SUPFAM" id="SSF46955">
    <property type="entry name" value="Putative DNA-binding domain"/>
    <property type="match status" value="1"/>
</dbReference>
<dbReference type="Gene3D" id="1.10.10.10">
    <property type="entry name" value="Winged helix-like DNA-binding domain superfamily/Winged helix DNA-binding domain"/>
    <property type="match status" value="1"/>
</dbReference>
<dbReference type="NCBIfam" id="TIGR01764">
    <property type="entry name" value="excise"/>
    <property type="match status" value="1"/>
</dbReference>
<dbReference type="InterPro" id="IPR010093">
    <property type="entry name" value="SinI_DNA-bd"/>
</dbReference>
<protein>
    <submittedName>
        <fullName evidence="2">Helix-turn-helix domain-containing protein</fullName>
    </submittedName>
</protein>
<accession>A0ABX1NJQ2</accession>
<dbReference type="Pfam" id="PF12728">
    <property type="entry name" value="HTH_17"/>
    <property type="match status" value="1"/>
</dbReference>
<dbReference type="EMBL" id="WTVS01000047">
    <property type="protein sequence ID" value="NMF99552.1"/>
    <property type="molecule type" value="Genomic_DNA"/>
</dbReference>
<evidence type="ECO:0000313" key="3">
    <source>
        <dbReference type="Proteomes" id="UP000634522"/>
    </source>
</evidence>
<organism evidence="2 3">
    <name type="scientific">Aromatoleum toluolicum</name>
    <dbReference type="NCBI Taxonomy" id="90060"/>
    <lineage>
        <taxon>Bacteria</taxon>
        <taxon>Pseudomonadati</taxon>
        <taxon>Pseudomonadota</taxon>
        <taxon>Betaproteobacteria</taxon>
        <taxon>Rhodocyclales</taxon>
        <taxon>Rhodocyclaceae</taxon>
        <taxon>Aromatoleum</taxon>
    </lineage>
</organism>
<dbReference type="InterPro" id="IPR009061">
    <property type="entry name" value="DNA-bd_dom_put_sf"/>
</dbReference>
<sequence>MDTATSSNASGLRSALFGQAGMTTEQAADYLGIKPITLRTWRCNKRYTIPFIKVGGRIRYRKEDLDAWLESRTVGAQRGVSA</sequence>
<dbReference type="InterPro" id="IPR036388">
    <property type="entry name" value="WH-like_DNA-bd_sf"/>
</dbReference>
<proteinExistence type="predicted"/>
<name>A0ABX1NJQ2_9RHOO</name>
<dbReference type="Proteomes" id="UP000634522">
    <property type="component" value="Unassembled WGS sequence"/>
</dbReference>
<gene>
    <name evidence="2" type="ORF">GPA27_19425</name>
</gene>
<evidence type="ECO:0000313" key="2">
    <source>
        <dbReference type="EMBL" id="NMF99552.1"/>
    </source>
</evidence>
<comment type="caution">
    <text evidence="2">The sequence shown here is derived from an EMBL/GenBank/DDBJ whole genome shotgun (WGS) entry which is preliminary data.</text>
</comment>
<feature type="domain" description="Helix-turn-helix" evidence="1">
    <location>
        <begin position="22"/>
        <end position="72"/>
    </location>
</feature>
<reference evidence="2 3" key="1">
    <citation type="submission" date="2019-12" db="EMBL/GenBank/DDBJ databases">
        <title>Comparative genomics gives insights into the taxonomy of the Azoarcus-Aromatoleum group and reveals separate origins of nif in the plant-associated Azoarcus and non-plant-associated Aromatoleum sub-groups.</title>
        <authorList>
            <person name="Lafos M."/>
            <person name="Maluk M."/>
            <person name="Batista M."/>
            <person name="Junghare M."/>
            <person name="Carmona M."/>
            <person name="Faoro H."/>
            <person name="Cruz L.M."/>
            <person name="Battistoni F."/>
            <person name="De Souza E."/>
            <person name="Pedrosa F."/>
            <person name="Chen W.-M."/>
            <person name="Poole P.S."/>
            <person name="Dixon R.A."/>
            <person name="James E.K."/>
        </authorList>
    </citation>
    <scope>NUCLEOTIDE SEQUENCE [LARGE SCALE GENOMIC DNA]</scope>
    <source>
        <strain evidence="2 3">T</strain>
    </source>
</reference>